<sequence>MRRVDSGSRRHACDCGGVQAILDEFDEYLALQCGRSVHTRRAYLGDLRSLFAFLADRGSSLDALTLSVLRSWLAATAGAGAARTTLARRTSAVKAFTAWAVRRGLLAGDPAARLQVPKARRTLPAVLRQDQALRAMAAAESGAEQGDPLALRDRLIVELLYATGIRVSELCGLDVDDIDTGHRLVRVLGKGNKQRTVPFGQPAADALHAWLVDGRRALVTAESGHALLLGARGRRLDVRQARTAVHQTVAAVDGAPDMGPHGLRHSAATHLLEGGADLRVVQELLGHSSLATTQLYTHVAVARLRAVHERAHPRA</sequence>
<dbReference type="EMBL" id="LWDQ01000001">
    <property type="protein sequence ID" value="OMH60837.1"/>
    <property type="molecule type" value="Genomic_DNA"/>
</dbReference>
<dbReference type="AlphaFoldDB" id="A0A0E7ST90"/>
<evidence type="ECO:0000313" key="22">
    <source>
        <dbReference type="Proteomes" id="UP000050139"/>
    </source>
</evidence>
<dbReference type="Pfam" id="PF00589">
    <property type="entry name" value="Phage_integrase"/>
    <property type="match status" value="1"/>
</dbReference>
<dbReference type="GO" id="GO:0006313">
    <property type="term" value="P:DNA transposition"/>
    <property type="evidence" value="ECO:0007669"/>
    <property type="project" value="UniProtKB-UniRule"/>
</dbReference>
<feature type="active site" evidence="13">
    <location>
        <position position="264"/>
    </location>
</feature>
<keyword evidence="10 13" id="KW-0131">Cell cycle</keyword>
<dbReference type="Gene3D" id="1.10.150.130">
    <property type="match status" value="1"/>
</dbReference>
<feature type="active site" evidence="13">
    <location>
        <position position="287"/>
    </location>
</feature>
<dbReference type="GO" id="GO:0009037">
    <property type="term" value="F:tyrosine-based site-specific recombinase activity"/>
    <property type="evidence" value="ECO:0007669"/>
    <property type="project" value="UniProtKB-UniRule"/>
</dbReference>
<dbReference type="Proteomes" id="UP000300237">
    <property type="component" value="Chromosome"/>
</dbReference>
<dbReference type="InterPro" id="IPR004107">
    <property type="entry name" value="Integrase_SAM-like_N"/>
</dbReference>
<evidence type="ECO:0000259" key="15">
    <source>
        <dbReference type="PROSITE" id="PS51900"/>
    </source>
</evidence>
<dbReference type="InterPro" id="IPR002104">
    <property type="entry name" value="Integrase_catalytic"/>
</dbReference>
<dbReference type="EMBL" id="CNFT01000442">
    <property type="protein sequence ID" value="CKR70937.1"/>
    <property type="molecule type" value="Genomic_DNA"/>
</dbReference>
<gene>
    <name evidence="13 18" type="primary">xerC</name>
    <name evidence="19" type="ORF">A4S10_03022</name>
    <name evidence="20" type="ORF">DKC2_3079</name>
    <name evidence="17" type="ORF">ERS027646_01989</name>
    <name evidence="16" type="ORF">ERS027659_02044</name>
    <name evidence="18" type="ORF">ERS094118_02190</name>
</gene>
<keyword evidence="6 13" id="KW-0159">Chromosome partition</keyword>
<reference evidence="19 24" key="3">
    <citation type="submission" date="2016-04" db="EMBL/GenBank/DDBJ databases">
        <authorList>
            <person name="Bigi M."/>
            <person name="Bigi F."/>
            <person name="Soria M.A."/>
        </authorList>
    </citation>
    <scope>NUCLEOTIDE SEQUENCE [LARGE SCALE GENOMIC DNA]</scope>
    <source>
        <strain evidence="19 24">6548</strain>
    </source>
</reference>
<evidence type="ECO:0000313" key="21">
    <source>
        <dbReference type="Proteomes" id="UP000048948"/>
    </source>
</evidence>
<evidence type="ECO:0000256" key="7">
    <source>
        <dbReference type="ARBA" id="ARBA00022908"/>
    </source>
</evidence>
<dbReference type="FunFam" id="1.10.443.10:FF:000007">
    <property type="entry name" value="Tyrosine recombinase XerC"/>
    <property type="match status" value="1"/>
</dbReference>
<evidence type="ECO:0000256" key="1">
    <source>
        <dbReference type="ARBA" id="ARBA00004496"/>
    </source>
</evidence>
<evidence type="ECO:0000313" key="18">
    <source>
        <dbReference type="EMBL" id="CLW24740.1"/>
    </source>
</evidence>
<name>A0A0E7ST90_MYCTX</name>
<dbReference type="EMBL" id="CNGE01000332">
    <property type="protein sequence ID" value="CKS50872.1"/>
    <property type="molecule type" value="Genomic_DNA"/>
</dbReference>
<reference evidence="21 23" key="2">
    <citation type="submission" date="2015-03" db="EMBL/GenBank/DDBJ databases">
        <authorList>
            <consortium name="Pathogen Informatics"/>
        </authorList>
    </citation>
    <scope>NUCLEOTIDE SEQUENCE [LARGE SCALE GENOMIC DNA]</scope>
    <source>
        <strain evidence="17 21">Bir 172</strain>
        <strain evidence="16 23">Bir 185</strain>
    </source>
</reference>
<dbReference type="HAMAP" id="MF_01808">
    <property type="entry name" value="Recomb_XerC_XerD"/>
    <property type="match status" value="1"/>
</dbReference>
<dbReference type="Gene3D" id="1.10.443.10">
    <property type="entry name" value="Intergrase catalytic core"/>
    <property type="match status" value="1"/>
</dbReference>
<dbReference type="GO" id="GO:0007059">
    <property type="term" value="P:chromosome segregation"/>
    <property type="evidence" value="ECO:0007669"/>
    <property type="project" value="UniProtKB-UniRule"/>
</dbReference>
<keyword evidence="4 13" id="KW-0963">Cytoplasm</keyword>
<comment type="similarity">
    <text evidence="2 13">Belongs to the 'phage' integrase family. XerC subfamily.</text>
</comment>
<feature type="domain" description="Core-binding (CB)" evidence="15">
    <location>
        <begin position="16"/>
        <end position="101"/>
    </location>
</feature>
<proteinExistence type="inferred from homology"/>
<dbReference type="PANTHER" id="PTHR30349">
    <property type="entry name" value="PHAGE INTEGRASE-RELATED"/>
    <property type="match status" value="1"/>
</dbReference>
<evidence type="ECO:0000313" key="19">
    <source>
        <dbReference type="EMBL" id="OMH60837.1"/>
    </source>
</evidence>
<evidence type="ECO:0000313" key="24">
    <source>
        <dbReference type="Proteomes" id="UP000189452"/>
    </source>
</evidence>
<dbReference type="EMBL" id="COPH01000015">
    <property type="protein sequence ID" value="CLW24740.1"/>
    <property type="molecule type" value="Genomic_DNA"/>
</dbReference>
<dbReference type="InterPro" id="IPR044068">
    <property type="entry name" value="CB"/>
</dbReference>
<organism evidence="18 22">
    <name type="scientific">Mycobacterium tuberculosis</name>
    <dbReference type="NCBI Taxonomy" id="1773"/>
    <lineage>
        <taxon>Bacteria</taxon>
        <taxon>Bacillati</taxon>
        <taxon>Actinomycetota</taxon>
        <taxon>Actinomycetes</taxon>
        <taxon>Mycobacteriales</taxon>
        <taxon>Mycobacteriaceae</taxon>
        <taxon>Mycobacterium</taxon>
        <taxon>Mycobacterium tuberculosis complex</taxon>
    </lineage>
</organism>
<evidence type="ECO:0000313" key="20">
    <source>
        <dbReference type="EMBL" id="VCU51177.1"/>
    </source>
</evidence>
<evidence type="ECO:0000259" key="14">
    <source>
        <dbReference type="PROSITE" id="PS51898"/>
    </source>
</evidence>
<evidence type="ECO:0000256" key="9">
    <source>
        <dbReference type="ARBA" id="ARBA00023172"/>
    </source>
</evidence>
<dbReference type="NCBIfam" id="NF001399">
    <property type="entry name" value="PRK00283.1"/>
    <property type="match status" value="1"/>
</dbReference>
<dbReference type="Proteomes" id="UP000048948">
    <property type="component" value="Unassembled WGS sequence"/>
</dbReference>
<evidence type="ECO:0000256" key="13">
    <source>
        <dbReference type="HAMAP-Rule" id="MF_01808"/>
    </source>
</evidence>
<dbReference type="PROSITE" id="PS51898">
    <property type="entry name" value="TYR_RECOMBINASE"/>
    <property type="match status" value="1"/>
</dbReference>
<evidence type="ECO:0000256" key="3">
    <source>
        <dbReference type="ARBA" id="ARBA00015804"/>
    </source>
</evidence>
<dbReference type="GO" id="GO:0005737">
    <property type="term" value="C:cytoplasm"/>
    <property type="evidence" value="ECO:0007669"/>
    <property type="project" value="UniProtKB-SubCell"/>
</dbReference>
<evidence type="ECO:0000256" key="12">
    <source>
        <dbReference type="ARBA" id="ARBA00038613"/>
    </source>
</evidence>
<dbReference type="InterPro" id="IPR023009">
    <property type="entry name" value="Tyrosine_recombinase_XerC/XerD"/>
</dbReference>
<dbReference type="EMBL" id="LR027516">
    <property type="protein sequence ID" value="VCU51177.1"/>
    <property type="molecule type" value="Genomic_DNA"/>
</dbReference>
<comment type="subcellular location">
    <subcellularLocation>
        <location evidence="1 13">Cytoplasm</location>
    </subcellularLocation>
</comment>
<feature type="active site" evidence="13">
    <location>
        <position position="166"/>
    </location>
</feature>
<evidence type="ECO:0000256" key="5">
    <source>
        <dbReference type="ARBA" id="ARBA00022618"/>
    </source>
</evidence>
<dbReference type="CDD" id="cd00798">
    <property type="entry name" value="INT_XerDC_C"/>
    <property type="match status" value="1"/>
</dbReference>
<evidence type="ECO:0000256" key="8">
    <source>
        <dbReference type="ARBA" id="ARBA00023125"/>
    </source>
</evidence>
<reference evidence="19 24" key="4">
    <citation type="submission" date="2017-02" db="EMBL/GenBank/DDBJ databases">
        <title>Protein polymorphisms may explain contrasting epidemiological fitness of two variants of a multidrug-resistant Mycobacterium tuberculosis strain.</title>
        <authorList>
            <person name="Bigi M.M."/>
            <person name="Lopez B."/>
            <person name="Blanco F.C."/>
            <person name="Sasiain M.C."/>
            <person name="De La Barrera S."/>
            <person name="Ritacco V."/>
            <person name="Bigi F."/>
            <person name="Soria M.A."/>
        </authorList>
    </citation>
    <scope>NUCLEOTIDE SEQUENCE [LARGE SCALE GENOMIC DNA]</scope>
    <source>
        <strain evidence="19 24">6548</strain>
    </source>
</reference>
<evidence type="ECO:0000313" key="25">
    <source>
        <dbReference type="Proteomes" id="UP000300237"/>
    </source>
</evidence>
<feature type="domain" description="Tyr recombinase" evidence="14">
    <location>
        <begin position="122"/>
        <end position="309"/>
    </location>
</feature>
<dbReference type="InterPro" id="IPR050090">
    <property type="entry name" value="Tyrosine_recombinase_XerCD"/>
</dbReference>
<dbReference type="Proteomes" id="UP000050139">
    <property type="component" value="Unassembled WGS sequence"/>
</dbReference>
<evidence type="ECO:0000256" key="6">
    <source>
        <dbReference type="ARBA" id="ARBA00022829"/>
    </source>
</evidence>
<dbReference type="InterPro" id="IPR011010">
    <property type="entry name" value="DNA_brk_join_enz"/>
</dbReference>
<evidence type="ECO:0000256" key="11">
    <source>
        <dbReference type="ARBA" id="ARBA00037721"/>
    </source>
</evidence>
<protein>
    <recommendedName>
        <fullName evidence="3 13">Tyrosine recombinase XerC</fullName>
    </recommendedName>
</protein>
<dbReference type="SUPFAM" id="SSF56349">
    <property type="entry name" value="DNA breaking-rejoining enzymes"/>
    <property type="match status" value="1"/>
</dbReference>
<reference evidence="20 25" key="5">
    <citation type="submission" date="2018-08" db="EMBL/GenBank/DDBJ databases">
        <authorList>
            <person name="Fokvardsen B D."/>
            <person name="Norman A."/>
        </authorList>
    </citation>
    <scope>NUCLEOTIDE SEQUENCE [LARGE SCALE GENOMIC DNA]</scope>
    <source>
        <strain evidence="20 25">DKC2</strain>
    </source>
</reference>
<dbReference type="InterPro" id="IPR013762">
    <property type="entry name" value="Integrase-like_cat_sf"/>
</dbReference>
<dbReference type="Proteomes" id="UP000189452">
    <property type="component" value="Chromosome"/>
</dbReference>
<evidence type="ECO:0000313" key="16">
    <source>
        <dbReference type="EMBL" id="CKR70937.1"/>
    </source>
</evidence>
<feature type="active site" description="O-(3'-phospho-DNA)-tyrosine intermediate" evidence="13">
    <location>
        <position position="296"/>
    </location>
</feature>
<evidence type="ECO:0000313" key="23">
    <source>
        <dbReference type="Proteomes" id="UP000050164"/>
    </source>
</evidence>
<feature type="active site" evidence="13">
    <location>
        <position position="261"/>
    </location>
</feature>
<comment type="subunit">
    <text evidence="12 13">Forms a cyclic heterotetrameric complex composed of two molecules of XerC and two molecules of XerD.</text>
</comment>
<keyword evidence="8 13" id="KW-0238">DNA-binding</keyword>
<accession>A0A0E7ST90</accession>
<keyword evidence="5 13" id="KW-0132">Cell division</keyword>
<evidence type="ECO:0000256" key="10">
    <source>
        <dbReference type="ARBA" id="ARBA00023306"/>
    </source>
</evidence>
<evidence type="ECO:0000256" key="2">
    <source>
        <dbReference type="ARBA" id="ARBA00006657"/>
    </source>
</evidence>
<evidence type="ECO:0000256" key="4">
    <source>
        <dbReference type="ARBA" id="ARBA00022490"/>
    </source>
</evidence>
<dbReference type="Pfam" id="PF02899">
    <property type="entry name" value="Phage_int_SAM_1"/>
    <property type="match status" value="1"/>
</dbReference>
<feature type="active site" evidence="13">
    <location>
        <position position="190"/>
    </location>
</feature>
<dbReference type="GO" id="GO:0003677">
    <property type="term" value="F:DNA binding"/>
    <property type="evidence" value="ECO:0007669"/>
    <property type="project" value="UniProtKB-UniRule"/>
</dbReference>
<keyword evidence="9 13" id="KW-0233">DNA recombination</keyword>
<dbReference type="PROSITE" id="PS51900">
    <property type="entry name" value="CB"/>
    <property type="match status" value="1"/>
</dbReference>
<evidence type="ECO:0000313" key="17">
    <source>
        <dbReference type="EMBL" id="CKS50872.1"/>
    </source>
</evidence>
<dbReference type="Proteomes" id="UP000050164">
    <property type="component" value="Unassembled WGS sequence"/>
</dbReference>
<comment type="function">
    <text evidence="11 13">Site-specific tyrosine recombinase, which acts by catalyzing the cutting and rejoining of the recombining DNA molecules. The XerC-XerD complex is essential to convert dimers of the bacterial chromosome into monomers to permit their segregation at cell division. It also contributes to the segregational stability of plasmids.</text>
</comment>
<dbReference type="GO" id="GO:0051301">
    <property type="term" value="P:cell division"/>
    <property type="evidence" value="ECO:0007669"/>
    <property type="project" value="UniProtKB-KW"/>
</dbReference>
<dbReference type="InterPro" id="IPR010998">
    <property type="entry name" value="Integrase_recombinase_N"/>
</dbReference>
<dbReference type="PANTHER" id="PTHR30349:SF77">
    <property type="entry name" value="TYROSINE RECOMBINASE XERC"/>
    <property type="match status" value="1"/>
</dbReference>
<reference evidence="18 22" key="1">
    <citation type="submission" date="2015-03" db="EMBL/GenBank/DDBJ databases">
        <authorList>
            <consortium name="Pathogen Informatics"/>
            <person name="Murphy D."/>
        </authorList>
    </citation>
    <scope>NUCLEOTIDE SEQUENCE [LARGE SCALE GENOMIC DNA]</scope>
    <source>
        <strain evidence="18 22">0268S</strain>
    </source>
</reference>
<keyword evidence="7 13" id="KW-0229">DNA integration</keyword>